<feature type="domain" description="SRP9" evidence="2">
    <location>
        <begin position="7"/>
        <end position="90"/>
    </location>
</feature>
<feature type="region of interest" description="Disordered" evidence="1">
    <location>
        <begin position="143"/>
        <end position="172"/>
    </location>
</feature>
<sequence length="172" mass="19095">MSGTNGVDSFIEYSSKLLSAYPSTTLSITYANVEKNHKNAKQVDTESKRATNKVTFKCYEPHSGKCVKYSTTKVKEFSRLMTFVGPRGVSVSRPKRKSEVLDTETSEETSDKKTKTDLVTENRAGLASIMSNVKFEEETIVSKVATPQPEEKDATPVNTASKNKKKKKKGKK</sequence>
<dbReference type="PANTHER" id="PTHR12834">
    <property type="entry name" value="SIGNAL RECOGNITION PARTICLE 9 KDA PROTEIN"/>
    <property type="match status" value="1"/>
</dbReference>
<feature type="region of interest" description="Disordered" evidence="1">
    <location>
        <begin position="88"/>
        <end position="116"/>
    </location>
</feature>
<dbReference type="EMBL" id="OZ004253">
    <property type="protein sequence ID" value="CAK7893763.1"/>
    <property type="molecule type" value="Genomic_DNA"/>
</dbReference>
<protein>
    <submittedName>
        <fullName evidence="3">Signal recognition particle subunit Srp21p</fullName>
    </submittedName>
</protein>
<dbReference type="Proteomes" id="UP001497600">
    <property type="component" value="Chromosome A"/>
</dbReference>
<proteinExistence type="predicted"/>
<accession>A0ABP0E9M5</accession>
<evidence type="ECO:0000313" key="3">
    <source>
        <dbReference type="EMBL" id="CAK7893763.1"/>
    </source>
</evidence>
<evidence type="ECO:0000259" key="2">
    <source>
        <dbReference type="Pfam" id="PF05486"/>
    </source>
</evidence>
<keyword evidence="4" id="KW-1185">Reference proteome</keyword>
<dbReference type="PANTHER" id="PTHR12834:SF12">
    <property type="entry name" value="SIGNAL RECOGNITION PARTICLE 9 KDA PROTEIN"/>
    <property type="match status" value="1"/>
</dbReference>
<name>A0ABP0E9M5_9ASCO</name>
<dbReference type="InterPro" id="IPR039914">
    <property type="entry name" value="SRP9-like"/>
</dbReference>
<organism evidence="3 4">
    <name type="scientific">[Candida] anglica</name>
    <dbReference type="NCBI Taxonomy" id="148631"/>
    <lineage>
        <taxon>Eukaryota</taxon>
        <taxon>Fungi</taxon>
        <taxon>Dikarya</taxon>
        <taxon>Ascomycota</taxon>
        <taxon>Saccharomycotina</taxon>
        <taxon>Pichiomycetes</taxon>
        <taxon>Debaryomycetaceae</taxon>
        <taxon>Kurtzmaniella</taxon>
    </lineage>
</organism>
<evidence type="ECO:0000313" key="4">
    <source>
        <dbReference type="Proteomes" id="UP001497600"/>
    </source>
</evidence>
<evidence type="ECO:0000256" key="1">
    <source>
        <dbReference type="SAM" id="MobiDB-lite"/>
    </source>
</evidence>
<dbReference type="InterPro" id="IPR039432">
    <property type="entry name" value="SRP9_dom"/>
</dbReference>
<feature type="compositionally biased region" description="Basic residues" evidence="1">
    <location>
        <begin position="162"/>
        <end position="172"/>
    </location>
</feature>
<gene>
    <name evidence="3" type="primary">SRP21</name>
    <name evidence="3" type="ORF">CAAN4_A09010</name>
</gene>
<reference evidence="3 4" key="1">
    <citation type="submission" date="2024-01" db="EMBL/GenBank/DDBJ databases">
        <authorList>
            <consortium name="Genoscope - CEA"/>
            <person name="William W."/>
        </authorList>
    </citation>
    <scope>NUCLEOTIDE SEQUENCE [LARGE SCALE GENOMIC DNA]</scope>
    <source>
        <strain evidence="3 4">29B2s-10</strain>
    </source>
</reference>
<dbReference type="Pfam" id="PF05486">
    <property type="entry name" value="SRP9-21"/>
    <property type="match status" value="1"/>
</dbReference>